<dbReference type="Gene3D" id="3.40.50.12780">
    <property type="entry name" value="N-terminal domain of ligase-like"/>
    <property type="match status" value="1"/>
</dbReference>
<feature type="domain" description="Acyl-protein synthetase LuxE" evidence="1">
    <location>
        <begin position="6"/>
        <end position="362"/>
    </location>
</feature>
<organism evidence="2 3">
    <name type="scientific">Catonella morbi ATCC 51271</name>
    <dbReference type="NCBI Taxonomy" id="592026"/>
    <lineage>
        <taxon>Bacteria</taxon>
        <taxon>Bacillati</taxon>
        <taxon>Bacillota</taxon>
        <taxon>Clostridia</taxon>
        <taxon>Lachnospirales</taxon>
        <taxon>Lachnospiraceae</taxon>
        <taxon>Catonella</taxon>
    </lineage>
</organism>
<proteinExistence type="predicted"/>
<dbReference type="InterPro" id="IPR007534">
    <property type="entry name" value="LuxE"/>
</dbReference>
<evidence type="ECO:0000259" key="1">
    <source>
        <dbReference type="Pfam" id="PF04443"/>
    </source>
</evidence>
<dbReference type="InterPro" id="IPR042099">
    <property type="entry name" value="ANL_N_sf"/>
</dbReference>
<dbReference type="Proteomes" id="UP000018227">
    <property type="component" value="Unassembled WGS sequence"/>
</dbReference>
<gene>
    <name evidence="2" type="ORF">GCWU0000282_000970</name>
</gene>
<sequence>MTFEEIINIPPYSLNEKEKNELLMKRLAELTKCHKDRCIEYGKMLDSIGFDVNKTENYKDIPFLPVRLFKELELKSIPQEEIVKTLTSSGTTGQAVSKIFLDRETAANQQKTMVKIVQEFTGSARMPMIIIDCPGVLKNRIMFSARGAGILGFSVFGSKKIYALDDDMKLDIVGLREFLIQNKGQKILLFGFTFMIWQHFYKELLRLKAEGISFDLSDGVLIHGGGWKKLISEAVSHDEFHKKLGDVCGLKDIHDYYGMVEQTGCIYMECECGKLHASNFSDVIIRRPFDFTEADIGERGIIQVVSTIPESYPGHSLLTEDEGEVLGVDDCPCGRKGKYFKIYGRLKNAELRGCSDTYADKFR</sequence>
<dbReference type="EMBL" id="ACIL03000007">
    <property type="protein sequence ID" value="ESL03803.1"/>
    <property type="molecule type" value="Genomic_DNA"/>
</dbReference>
<name>V2Y4D2_9FIRM</name>
<dbReference type="OrthoDB" id="182577at2"/>
<keyword evidence="3" id="KW-1185">Reference proteome</keyword>
<evidence type="ECO:0000313" key="3">
    <source>
        <dbReference type="Proteomes" id="UP000018227"/>
    </source>
</evidence>
<comment type="caution">
    <text evidence="2">The sequence shown here is derived from an EMBL/GenBank/DDBJ whole genome shotgun (WGS) entry which is preliminary data.</text>
</comment>
<dbReference type="AlphaFoldDB" id="V2Y4D2"/>
<dbReference type="Pfam" id="PF04443">
    <property type="entry name" value="LuxE"/>
    <property type="match status" value="1"/>
</dbReference>
<dbReference type="RefSeq" id="WP_023353852.1">
    <property type="nucleotide sequence ID" value="NZ_KI535367.1"/>
</dbReference>
<reference evidence="2 3" key="1">
    <citation type="submission" date="2013-06" db="EMBL/GenBank/DDBJ databases">
        <authorList>
            <person name="Weinstock G."/>
            <person name="Sodergren E."/>
            <person name="Clifton S."/>
            <person name="Fulton L."/>
            <person name="Fulton B."/>
            <person name="Courtney L."/>
            <person name="Fronick C."/>
            <person name="Harrison M."/>
            <person name="Strong C."/>
            <person name="Farmer C."/>
            <person name="Delahaunty K."/>
            <person name="Markovic C."/>
            <person name="Hall O."/>
            <person name="Minx P."/>
            <person name="Tomlinson C."/>
            <person name="Mitreva M."/>
            <person name="Nelson J."/>
            <person name="Hou S."/>
            <person name="Wollam A."/>
            <person name="Pepin K.H."/>
            <person name="Johnson M."/>
            <person name="Bhonagiri V."/>
            <person name="Nash W.E."/>
            <person name="Warren W."/>
            <person name="Chinwalla A."/>
            <person name="Mardis E.R."/>
            <person name="Wilson R.K."/>
        </authorList>
    </citation>
    <scope>NUCLEOTIDE SEQUENCE [LARGE SCALE GENOMIC DNA]</scope>
    <source>
        <strain evidence="2 3">ATCC 51271</strain>
    </source>
</reference>
<protein>
    <submittedName>
        <fullName evidence="2">Acyl-protein synthetase, LuxE</fullName>
    </submittedName>
</protein>
<dbReference type="GO" id="GO:0047474">
    <property type="term" value="F:long-chain fatty acid--protein ligase activity"/>
    <property type="evidence" value="ECO:0007669"/>
    <property type="project" value="InterPro"/>
</dbReference>
<accession>V2Y4D2</accession>
<dbReference type="HOGENOM" id="CLU_051326_0_0_9"/>
<dbReference type="STRING" id="592026.GCWU0000282_000970"/>
<dbReference type="eggNOG" id="COG1541">
    <property type="taxonomic scope" value="Bacteria"/>
</dbReference>
<dbReference type="GO" id="GO:0008218">
    <property type="term" value="P:bioluminescence"/>
    <property type="evidence" value="ECO:0007669"/>
    <property type="project" value="InterPro"/>
</dbReference>
<evidence type="ECO:0000313" key="2">
    <source>
        <dbReference type="EMBL" id="ESL03803.1"/>
    </source>
</evidence>